<dbReference type="InterPro" id="IPR013325">
    <property type="entry name" value="RNA_pol_sigma_r2"/>
</dbReference>
<proteinExistence type="inferred from homology"/>
<evidence type="ECO:0000256" key="2">
    <source>
        <dbReference type="ARBA" id="ARBA00023015"/>
    </source>
</evidence>
<evidence type="ECO:0000256" key="5">
    <source>
        <dbReference type="ARBA" id="ARBA00023163"/>
    </source>
</evidence>
<accession>A0ABU0E1K3</accession>
<dbReference type="Gene3D" id="1.10.10.10">
    <property type="entry name" value="Winged helix-like DNA-binding domain superfamily/Winged helix DNA-binding domain"/>
    <property type="match status" value="1"/>
</dbReference>
<feature type="domain" description="RNA polymerase sigma-70 region 2" evidence="7">
    <location>
        <begin position="28"/>
        <end position="89"/>
    </location>
</feature>
<keyword evidence="3 6" id="KW-0731">Sigma factor</keyword>
<evidence type="ECO:0000259" key="7">
    <source>
        <dbReference type="Pfam" id="PF04542"/>
    </source>
</evidence>
<comment type="similarity">
    <text evidence="1 6">Belongs to the sigma-70 factor family. ECF subfamily.</text>
</comment>
<dbReference type="Proteomes" id="UP001230220">
    <property type="component" value="Unassembled WGS sequence"/>
</dbReference>
<keyword evidence="5 6" id="KW-0804">Transcription</keyword>
<feature type="domain" description="RNA polymerase sigma factor 70 region 4 type 2" evidence="8">
    <location>
        <begin position="140"/>
        <end position="172"/>
    </location>
</feature>
<evidence type="ECO:0000313" key="9">
    <source>
        <dbReference type="EMBL" id="MDQ0360767.1"/>
    </source>
</evidence>
<dbReference type="PANTHER" id="PTHR43133">
    <property type="entry name" value="RNA POLYMERASE ECF-TYPE SIGMA FACTO"/>
    <property type="match status" value="1"/>
</dbReference>
<dbReference type="InterPro" id="IPR007627">
    <property type="entry name" value="RNA_pol_sigma70_r2"/>
</dbReference>
<dbReference type="InterPro" id="IPR000838">
    <property type="entry name" value="RNA_pol_sigma70_ECF_CS"/>
</dbReference>
<protein>
    <recommendedName>
        <fullName evidence="6">RNA polymerase sigma factor</fullName>
    </recommendedName>
</protein>
<dbReference type="RefSeq" id="WP_307406915.1">
    <property type="nucleotide sequence ID" value="NZ_JAUSUR010000002.1"/>
</dbReference>
<dbReference type="InterPro" id="IPR036388">
    <property type="entry name" value="WH-like_DNA-bd_sf"/>
</dbReference>
<comment type="caution">
    <text evidence="9">The sequence shown here is derived from an EMBL/GenBank/DDBJ whole genome shotgun (WGS) entry which is preliminary data.</text>
</comment>
<dbReference type="InterPro" id="IPR013249">
    <property type="entry name" value="RNA_pol_sigma70_r4_t2"/>
</dbReference>
<reference evidence="9 10" key="1">
    <citation type="submission" date="2023-07" db="EMBL/GenBank/DDBJ databases">
        <title>Genomic Encyclopedia of Type Strains, Phase IV (KMG-IV): sequencing the most valuable type-strain genomes for metagenomic binning, comparative biology and taxonomic classification.</title>
        <authorList>
            <person name="Goeker M."/>
        </authorList>
    </citation>
    <scope>NUCLEOTIDE SEQUENCE [LARGE SCALE GENOMIC DNA]</scope>
    <source>
        <strain evidence="9 10">DSM 16784</strain>
    </source>
</reference>
<gene>
    <name evidence="9" type="ORF">J2S15_001512</name>
</gene>
<keyword evidence="2 6" id="KW-0805">Transcription regulation</keyword>
<dbReference type="SUPFAM" id="SSF88946">
    <property type="entry name" value="Sigma2 domain of RNA polymerase sigma factors"/>
    <property type="match status" value="1"/>
</dbReference>
<dbReference type="Gene3D" id="1.10.1740.10">
    <property type="match status" value="1"/>
</dbReference>
<evidence type="ECO:0000256" key="1">
    <source>
        <dbReference type="ARBA" id="ARBA00010641"/>
    </source>
</evidence>
<dbReference type="NCBIfam" id="TIGR02937">
    <property type="entry name" value="sigma70-ECF"/>
    <property type="match status" value="1"/>
</dbReference>
<evidence type="ECO:0000259" key="8">
    <source>
        <dbReference type="Pfam" id="PF08281"/>
    </source>
</evidence>
<evidence type="ECO:0000256" key="6">
    <source>
        <dbReference type="RuleBase" id="RU000716"/>
    </source>
</evidence>
<keyword evidence="10" id="KW-1185">Reference proteome</keyword>
<dbReference type="EMBL" id="JAUSUR010000002">
    <property type="protein sequence ID" value="MDQ0360767.1"/>
    <property type="molecule type" value="Genomic_DNA"/>
</dbReference>
<keyword evidence="4 6" id="KW-0238">DNA-binding</keyword>
<dbReference type="Pfam" id="PF04542">
    <property type="entry name" value="Sigma70_r2"/>
    <property type="match status" value="1"/>
</dbReference>
<evidence type="ECO:0000256" key="3">
    <source>
        <dbReference type="ARBA" id="ARBA00023082"/>
    </source>
</evidence>
<dbReference type="CDD" id="cd06171">
    <property type="entry name" value="Sigma70_r4"/>
    <property type="match status" value="1"/>
</dbReference>
<dbReference type="InterPro" id="IPR013324">
    <property type="entry name" value="RNA_pol_sigma_r3/r4-like"/>
</dbReference>
<dbReference type="SUPFAM" id="SSF88659">
    <property type="entry name" value="Sigma3 and sigma4 domains of RNA polymerase sigma factors"/>
    <property type="match status" value="1"/>
</dbReference>
<dbReference type="PANTHER" id="PTHR43133:SF60">
    <property type="entry name" value="RNA POLYMERASE SIGMA FACTOR SIGV"/>
    <property type="match status" value="1"/>
</dbReference>
<name>A0ABU0E1K3_9FIRM</name>
<evidence type="ECO:0000313" key="10">
    <source>
        <dbReference type="Proteomes" id="UP001230220"/>
    </source>
</evidence>
<dbReference type="Pfam" id="PF08281">
    <property type="entry name" value="Sigma70_r4_2"/>
    <property type="match status" value="1"/>
</dbReference>
<dbReference type="InterPro" id="IPR039425">
    <property type="entry name" value="RNA_pol_sigma-70-like"/>
</dbReference>
<evidence type="ECO:0000256" key="4">
    <source>
        <dbReference type="ARBA" id="ARBA00023125"/>
    </source>
</evidence>
<dbReference type="PROSITE" id="PS01063">
    <property type="entry name" value="SIGMA70_ECF"/>
    <property type="match status" value="1"/>
</dbReference>
<sequence>MGKRIDTKVVEQFAKGDKKAFEDIYEFYKNSIYLFSISLLKNQADAEEVVQDTFIKVYQKIHTLKELKTFHAWLFTITYNTAMKLYHKKKYQLTLEDESFLDTLVTVKDDQKKDYNNQEVIDVIKEELGKLPNKFVIVGELRFFDDLTTREIAGILEIPEGTVKNRLNRVRTSIKPSLAKRGFNPEHYLSVTGIPILYQVFSQYANQVALSKVASETILSNVTLANASASVVKKSNKLAATLAVSLAGVALVSGAALATTDNTQPLAINEILYTSEEYTSAGEPVQIVMNQRIDSQAVSIKNSEGDVEYSINGDEIIFQVDENDTYTIDINGLKETLEINNIDNDAPEMADVDYDEDKVIISVHDEHSGIDYENSSYVYNDVSYNFPSDGVIESVSEGSIQIHLSDNVGNQSEFKINLTLGEE</sequence>
<dbReference type="InterPro" id="IPR014284">
    <property type="entry name" value="RNA_pol_sigma-70_dom"/>
</dbReference>
<organism evidence="9 10">
    <name type="scientific">Breznakia pachnodae</name>
    <dbReference type="NCBI Taxonomy" id="265178"/>
    <lineage>
        <taxon>Bacteria</taxon>
        <taxon>Bacillati</taxon>
        <taxon>Bacillota</taxon>
        <taxon>Erysipelotrichia</taxon>
        <taxon>Erysipelotrichales</taxon>
        <taxon>Erysipelotrichaceae</taxon>
        <taxon>Breznakia</taxon>
    </lineage>
</organism>